<feature type="compositionally biased region" description="Basic and acidic residues" evidence="2">
    <location>
        <begin position="517"/>
        <end position="549"/>
    </location>
</feature>
<sequence>MTLRAEQFWIKGPPAGLRESIIGSGLVKDTKITVQANPKKPKTGQIRMSDETLHRLSATKTSVKPRRKLSYTAHSVLEPMEQIRGEINTSQSCRFAEPPKRQPPDEQSLYPYPSENVLISNHQKTPFEEALLTEKTATEREQSQDLLKKFTKILDELEQQKHMKLTPTEQAENYSNTLNAYYLLWNDIILKIKGYNKDYSMMLIQIKDFFQELLEKLPKLAKSYERKLADMQEQHNELRKVIDELNIKNEEQKRDIEAGQDKFLKMNNNLTLTKKQLEVENAEKTELLIRVDELKQKTDEATYRVGKLQEMRKTLEGKIAEYVTESDDLHNQIHQYEALVQKYEDEGAGFRPMYTKAVEELNELKKKYEDLNTELNEYKLHEEKSDIGTDPIWSISELTNKKSDAGKKGRARQMSLSNKHLGKKGDINHSVDSFRLGEISGSNSTLNNENLKLTANDSIAELSSDGSQILMTDLQPDKLPKSATMSSGDSKPQTPLKQTTDLNKSSESINSVKSSHSKSEDKKVPEKENEKTEEKKEEPQKTEEQKPEEISEDAETDDPTYNVVDRLPPEYNPNDFMISEADSMVTYVYTLLPKKYDEYNIYAGADAFQLYAIPKDVQLKPFSWTLRNVIMILRDGFEHFTSLSDDLTFKAIIENVLMQSHNNDNVVRRIEASLMTSVVHFRKVSKTMDFFIKFVIGEFSVTNFKFFNMLFSSAFSSIYPRVETITNDPDIEEDVNAFTIHLSNCNKLAGMFLKTPKLPKSIALKLMRTAPDRNYPLMVSFWDFATEMIYLFNIMHKNFHTSIRNCFKLVGVGDVEKIVFDNFIGFCLIIMPDSTDKSIKELWKTISLTVGEMNAYYIEYPYILQYFGENQTIVESILGLPKNDQFDQMFKTMVQKSDRLYQFMKNRYISYIPKLKAAIKHDLLQKIMKYIFNIRNQMIKCDLSEAFMFYRHILQTVDLSITQANPYYIFPPQMSPNHVETLLTSVKAREKVAYFAVNVELGEDPDKPDPNAEIDQLPTEEI</sequence>
<feature type="region of interest" description="Disordered" evidence="2">
    <location>
        <begin position="478"/>
        <end position="565"/>
    </location>
</feature>
<dbReference type="AlphaFoldDB" id="A2DSS1"/>
<proteinExistence type="predicted"/>
<keyword evidence="1" id="KW-0175">Coiled coil</keyword>
<reference evidence="3" key="1">
    <citation type="submission" date="2006-10" db="EMBL/GenBank/DDBJ databases">
        <authorList>
            <person name="Amadeo P."/>
            <person name="Zhao Q."/>
            <person name="Wortman J."/>
            <person name="Fraser-Liggett C."/>
            <person name="Carlton J."/>
        </authorList>
    </citation>
    <scope>NUCLEOTIDE SEQUENCE</scope>
    <source>
        <strain evidence="3">G3</strain>
    </source>
</reference>
<dbReference type="OrthoDB" id="10627932at2759"/>
<dbReference type="SMR" id="A2DSS1"/>
<evidence type="ECO:0000313" key="3">
    <source>
        <dbReference type="EMBL" id="EAY16470.1"/>
    </source>
</evidence>
<evidence type="ECO:0000256" key="1">
    <source>
        <dbReference type="SAM" id="Coils"/>
    </source>
</evidence>
<feature type="compositionally biased region" description="Polar residues" evidence="2">
    <location>
        <begin position="483"/>
        <end position="502"/>
    </location>
</feature>
<feature type="coiled-coil region" evidence="1">
    <location>
        <begin position="214"/>
        <end position="297"/>
    </location>
</feature>
<protein>
    <submittedName>
        <fullName evidence="3">Uncharacterized protein</fullName>
    </submittedName>
</protein>
<accession>A2DSS1</accession>
<feature type="region of interest" description="Disordered" evidence="2">
    <location>
        <begin position="1003"/>
        <end position="1022"/>
    </location>
</feature>
<name>A2DSS1_TRIV3</name>
<feature type="compositionally biased region" description="Low complexity" evidence="2">
    <location>
        <begin position="503"/>
        <end position="514"/>
    </location>
</feature>
<evidence type="ECO:0000313" key="4">
    <source>
        <dbReference type="Proteomes" id="UP000001542"/>
    </source>
</evidence>
<feature type="region of interest" description="Disordered" evidence="2">
    <location>
        <begin position="401"/>
        <end position="428"/>
    </location>
</feature>
<evidence type="ECO:0000256" key="2">
    <source>
        <dbReference type="SAM" id="MobiDB-lite"/>
    </source>
</evidence>
<dbReference type="KEGG" id="tva:4774476"/>
<reference evidence="3" key="2">
    <citation type="journal article" date="2007" name="Science">
        <title>Draft genome sequence of the sexually transmitted pathogen Trichomonas vaginalis.</title>
        <authorList>
            <person name="Carlton J.M."/>
            <person name="Hirt R.P."/>
            <person name="Silva J.C."/>
            <person name="Delcher A.L."/>
            <person name="Schatz M."/>
            <person name="Zhao Q."/>
            <person name="Wortman J.R."/>
            <person name="Bidwell S.L."/>
            <person name="Alsmark U.C.M."/>
            <person name="Besteiro S."/>
            <person name="Sicheritz-Ponten T."/>
            <person name="Noel C.J."/>
            <person name="Dacks J.B."/>
            <person name="Foster P.G."/>
            <person name="Simillion C."/>
            <person name="Van de Peer Y."/>
            <person name="Miranda-Saavedra D."/>
            <person name="Barton G.J."/>
            <person name="Westrop G.D."/>
            <person name="Mueller S."/>
            <person name="Dessi D."/>
            <person name="Fiori P.L."/>
            <person name="Ren Q."/>
            <person name="Paulsen I."/>
            <person name="Zhang H."/>
            <person name="Bastida-Corcuera F.D."/>
            <person name="Simoes-Barbosa A."/>
            <person name="Brown M.T."/>
            <person name="Hayes R.D."/>
            <person name="Mukherjee M."/>
            <person name="Okumura C.Y."/>
            <person name="Schneider R."/>
            <person name="Smith A.J."/>
            <person name="Vanacova S."/>
            <person name="Villalvazo M."/>
            <person name="Haas B.J."/>
            <person name="Pertea M."/>
            <person name="Feldblyum T.V."/>
            <person name="Utterback T.R."/>
            <person name="Shu C.L."/>
            <person name="Osoegawa K."/>
            <person name="de Jong P.J."/>
            <person name="Hrdy I."/>
            <person name="Horvathova L."/>
            <person name="Zubacova Z."/>
            <person name="Dolezal P."/>
            <person name="Malik S.B."/>
            <person name="Logsdon J.M. Jr."/>
            <person name="Henze K."/>
            <person name="Gupta A."/>
            <person name="Wang C.C."/>
            <person name="Dunne R.L."/>
            <person name="Upcroft J.A."/>
            <person name="Upcroft P."/>
            <person name="White O."/>
            <person name="Salzberg S.L."/>
            <person name="Tang P."/>
            <person name="Chiu C.-H."/>
            <person name="Lee Y.-S."/>
            <person name="Embley T.M."/>
            <person name="Coombs G.H."/>
            <person name="Mottram J.C."/>
            <person name="Tachezy J."/>
            <person name="Fraser-Liggett C.M."/>
            <person name="Johnson P.J."/>
        </authorList>
    </citation>
    <scope>NUCLEOTIDE SEQUENCE [LARGE SCALE GENOMIC DNA]</scope>
    <source>
        <strain evidence="3">G3</strain>
    </source>
</reference>
<dbReference type="EMBL" id="DS113241">
    <property type="protein sequence ID" value="EAY16470.1"/>
    <property type="molecule type" value="Genomic_DNA"/>
</dbReference>
<gene>
    <name evidence="3" type="ORF">TVAG_347800</name>
</gene>
<dbReference type="Proteomes" id="UP000001542">
    <property type="component" value="Unassembled WGS sequence"/>
</dbReference>
<keyword evidence="4" id="KW-1185">Reference proteome</keyword>
<dbReference type="VEuPathDB" id="TrichDB:TVAG_347800"/>
<organism evidence="3 4">
    <name type="scientific">Trichomonas vaginalis (strain ATCC PRA-98 / G3)</name>
    <dbReference type="NCBI Taxonomy" id="412133"/>
    <lineage>
        <taxon>Eukaryota</taxon>
        <taxon>Metamonada</taxon>
        <taxon>Parabasalia</taxon>
        <taxon>Trichomonadida</taxon>
        <taxon>Trichomonadidae</taxon>
        <taxon>Trichomonas</taxon>
    </lineage>
</organism>
<dbReference type="InParanoid" id="A2DSS1"/>
<dbReference type="VEuPathDB" id="TrichDB:TVAGG3_1041990"/>
<dbReference type="RefSeq" id="XP_001328693.1">
    <property type="nucleotide sequence ID" value="XM_001328658.1"/>
</dbReference>
<feature type="coiled-coil region" evidence="1">
    <location>
        <begin position="326"/>
        <end position="381"/>
    </location>
</feature>